<feature type="transmembrane region" description="Helical" evidence="2">
    <location>
        <begin position="26"/>
        <end position="45"/>
    </location>
</feature>
<evidence type="ECO:0000259" key="3">
    <source>
        <dbReference type="Pfam" id="PF13399"/>
    </source>
</evidence>
<dbReference type="Pfam" id="PF13399">
    <property type="entry name" value="LytR_C"/>
    <property type="match status" value="1"/>
</dbReference>
<dbReference type="Proteomes" id="UP001152755">
    <property type="component" value="Unassembled WGS sequence"/>
</dbReference>
<evidence type="ECO:0000256" key="1">
    <source>
        <dbReference type="SAM" id="MobiDB-lite"/>
    </source>
</evidence>
<feature type="domain" description="LytR/CpsA/Psr regulator C-terminal" evidence="3">
    <location>
        <begin position="94"/>
        <end position="186"/>
    </location>
</feature>
<sequence>MVALITNGHSTDDRGRPFRRRRNRPALILGLVLLLIGAGVWIGVFSHQSSSAADVACNDPAPATPAPGTPPAPPLGDRVGSAALSPVTPAALSNVRVRVFNANGQSGQATHVASELSDFGFLPAPDNAVANDPIYTKQNLQCQGQIRFGAAGRAEAAAVWLVAPCAELIQDGRTDTTVDLSLGTLFNDLSPNPDAQAVLKALRVPPGSPAPTPDPALVQGAHSTRC</sequence>
<protein>
    <submittedName>
        <fullName evidence="4">Envelope integrity protein Cei</fullName>
    </submittedName>
</protein>
<name>A0A9X4M2G9_9ACTN</name>
<comment type="caution">
    <text evidence="4">The sequence shown here is derived from an EMBL/GenBank/DDBJ whole genome shotgun (WGS) entry which is preliminary data.</text>
</comment>
<keyword evidence="2" id="KW-0472">Membrane</keyword>
<dbReference type="NCBIfam" id="NF035953">
    <property type="entry name" value="integrity_Cei"/>
    <property type="match status" value="1"/>
</dbReference>
<keyword evidence="2" id="KW-0812">Transmembrane</keyword>
<feature type="compositionally biased region" description="Pro residues" evidence="1">
    <location>
        <begin position="62"/>
        <end position="74"/>
    </location>
</feature>
<organism evidence="4 5">
    <name type="scientific">Speluncibacter jeojiensis</name>
    <dbReference type="NCBI Taxonomy" id="2710754"/>
    <lineage>
        <taxon>Bacteria</taxon>
        <taxon>Bacillati</taxon>
        <taxon>Actinomycetota</taxon>
        <taxon>Actinomycetes</taxon>
        <taxon>Mycobacteriales</taxon>
        <taxon>Speluncibacteraceae</taxon>
        <taxon>Speluncibacter</taxon>
    </lineage>
</organism>
<dbReference type="AlphaFoldDB" id="A0A9X4M2G9"/>
<proteinExistence type="predicted"/>
<keyword evidence="5" id="KW-1185">Reference proteome</keyword>
<dbReference type="InterPro" id="IPR027381">
    <property type="entry name" value="LytR/CpsA/Psr_C"/>
</dbReference>
<dbReference type="RefSeq" id="WP_277833537.1">
    <property type="nucleotide sequence ID" value="NZ_JAAIVF010000004.1"/>
</dbReference>
<accession>A0A9X4M2G9</accession>
<dbReference type="EMBL" id="JANRHA010000015">
    <property type="protein sequence ID" value="MDG3016584.1"/>
    <property type="molecule type" value="Genomic_DNA"/>
</dbReference>
<gene>
    <name evidence="4" type="primary">cei</name>
    <name evidence="4" type="ORF">NVS88_18670</name>
</gene>
<evidence type="ECO:0000256" key="2">
    <source>
        <dbReference type="SAM" id="Phobius"/>
    </source>
</evidence>
<feature type="region of interest" description="Disordered" evidence="1">
    <location>
        <begin position="203"/>
        <end position="226"/>
    </location>
</feature>
<keyword evidence="2" id="KW-1133">Transmembrane helix</keyword>
<evidence type="ECO:0000313" key="4">
    <source>
        <dbReference type="EMBL" id="MDG3016584.1"/>
    </source>
</evidence>
<reference evidence="4" key="1">
    <citation type="submission" date="2022-08" db="EMBL/GenBank/DDBJ databases">
        <title>Genome analysis of Corynebacteriales strain.</title>
        <authorList>
            <person name="Lee S.D."/>
        </authorList>
    </citation>
    <scope>NUCLEOTIDE SEQUENCE</scope>
    <source>
        <strain evidence="4">D3-21</strain>
    </source>
</reference>
<evidence type="ECO:0000313" key="5">
    <source>
        <dbReference type="Proteomes" id="UP001152755"/>
    </source>
</evidence>
<feature type="region of interest" description="Disordered" evidence="1">
    <location>
        <begin position="54"/>
        <end position="80"/>
    </location>
</feature>